<evidence type="ECO:0000313" key="3">
    <source>
        <dbReference type="Proteomes" id="UP000268908"/>
    </source>
</evidence>
<accession>A0A497XEP2</accession>
<dbReference type="AlphaFoldDB" id="A0A497XEP2"/>
<feature type="chain" id="PRO_5019773309" evidence="1">
    <location>
        <begin position="27"/>
        <end position="277"/>
    </location>
</feature>
<sequence>MRVVIARLVAALAAFAAALPHASAQGDELVFGVYPYLTPTQIVEQFTPLKEYIGKTLERPVAMVSAPDFATFIERTRKGEYDVIFTAPHMGRLAEKRDGYSRVAQTGYQIVVVVLARRDGPIRSLDDLHARSIAIGSRNSMTYQVVAEALKRRGLGLGQDVRLVETASFSNVLQAVMRGEAEAGGTGTLLWEVATDDQRDALRVVFQSGPVPGFLVMAHPRLGEARIRRLQQALPAFGRTSAGVAYFRQTLQTDFRPLDDAAMRRIDPYVADLTRGK</sequence>
<dbReference type="SUPFAM" id="SSF53850">
    <property type="entry name" value="Periplasmic binding protein-like II"/>
    <property type="match status" value="1"/>
</dbReference>
<dbReference type="Proteomes" id="UP000268908">
    <property type="component" value="Unassembled WGS sequence"/>
</dbReference>
<evidence type="ECO:0000256" key="1">
    <source>
        <dbReference type="SAM" id="SignalP"/>
    </source>
</evidence>
<dbReference type="PANTHER" id="PTHR30024">
    <property type="entry name" value="ALIPHATIC SULFONATES-BINDING PROTEIN-RELATED"/>
    <property type="match status" value="1"/>
</dbReference>
<reference evidence="2 3" key="1">
    <citation type="submission" date="2018-10" db="EMBL/GenBank/DDBJ databases">
        <title>Genomic Encyclopedia of Type Strains, Phase IV (KMG-IV): sequencing the most valuable type-strain genomes for metagenomic binning, comparative biology and taxonomic classification.</title>
        <authorList>
            <person name="Goeker M."/>
        </authorList>
    </citation>
    <scope>NUCLEOTIDE SEQUENCE [LARGE SCALE GENOMIC DNA]</scope>
    <source>
        <strain evidence="2 3">DSM 26916</strain>
    </source>
</reference>
<proteinExistence type="predicted"/>
<dbReference type="OrthoDB" id="9179880at2"/>
<dbReference type="EMBL" id="RCCI01000005">
    <property type="protein sequence ID" value="RLJ65005.1"/>
    <property type="molecule type" value="Genomic_DNA"/>
</dbReference>
<organism evidence="2 3">
    <name type="scientific">Sulfurisoma sediminicola</name>
    <dbReference type="NCBI Taxonomy" id="1381557"/>
    <lineage>
        <taxon>Bacteria</taxon>
        <taxon>Pseudomonadati</taxon>
        <taxon>Pseudomonadota</taxon>
        <taxon>Betaproteobacteria</taxon>
        <taxon>Nitrosomonadales</taxon>
        <taxon>Sterolibacteriaceae</taxon>
        <taxon>Sulfurisoma</taxon>
    </lineage>
</organism>
<comment type="caution">
    <text evidence="2">The sequence shown here is derived from an EMBL/GenBank/DDBJ whole genome shotgun (WGS) entry which is preliminary data.</text>
</comment>
<dbReference type="Gene3D" id="3.40.190.10">
    <property type="entry name" value="Periplasmic binding protein-like II"/>
    <property type="match status" value="2"/>
</dbReference>
<dbReference type="RefSeq" id="WP_121241494.1">
    <property type="nucleotide sequence ID" value="NZ_BHVV01000006.1"/>
</dbReference>
<keyword evidence="3" id="KW-1185">Reference proteome</keyword>
<keyword evidence="1" id="KW-0732">Signal</keyword>
<feature type="signal peptide" evidence="1">
    <location>
        <begin position="1"/>
        <end position="26"/>
    </location>
</feature>
<protein>
    <submittedName>
        <fullName evidence="2">Phosphonate transport system substrate-binding protein</fullName>
    </submittedName>
</protein>
<evidence type="ECO:0000313" key="2">
    <source>
        <dbReference type="EMBL" id="RLJ65005.1"/>
    </source>
</evidence>
<gene>
    <name evidence="2" type="ORF">DFR35_1661</name>
</gene>
<dbReference type="PANTHER" id="PTHR30024:SF17">
    <property type="entry name" value="SOLUTE-BINDING PROTEIN FAMILY 3_N-TERMINAL DOMAIN-CONTAINING PROTEIN"/>
    <property type="match status" value="1"/>
</dbReference>
<dbReference type="Pfam" id="PF12974">
    <property type="entry name" value="Phosphonate-bd"/>
    <property type="match status" value="1"/>
</dbReference>
<name>A0A497XEP2_9PROT</name>